<dbReference type="KEGG" id="kpin:96955771"/>
<feature type="compositionally biased region" description="Acidic residues" evidence="1">
    <location>
        <begin position="125"/>
        <end position="138"/>
    </location>
</feature>
<evidence type="ECO:0000313" key="4">
    <source>
        <dbReference type="Proteomes" id="UP000094020"/>
    </source>
</evidence>
<dbReference type="PROSITE" id="PS50275">
    <property type="entry name" value="SAC"/>
    <property type="match status" value="1"/>
</dbReference>
<dbReference type="AlphaFoldDB" id="A0AAJ8LBB1"/>
<dbReference type="RefSeq" id="XP_070059478.1">
    <property type="nucleotide sequence ID" value="XM_070203377.1"/>
</dbReference>
<protein>
    <recommendedName>
        <fullName evidence="2">SAC domain-containing protein</fullName>
    </recommendedName>
</protein>
<organism evidence="3 4">
    <name type="scientific">Kwoniella pini CBS 10737</name>
    <dbReference type="NCBI Taxonomy" id="1296096"/>
    <lineage>
        <taxon>Eukaryota</taxon>
        <taxon>Fungi</taxon>
        <taxon>Dikarya</taxon>
        <taxon>Basidiomycota</taxon>
        <taxon>Agaricomycotina</taxon>
        <taxon>Tremellomycetes</taxon>
        <taxon>Tremellales</taxon>
        <taxon>Cryptococcaceae</taxon>
        <taxon>Kwoniella</taxon>
    </lineage>
</organism>
<dbReference type="Proteomes" id="UP000094020">
    <property type="component" value="Chromosome 9"/>
</dbReference>
<gene>
    <name evidence="3" type="ORF">I206_106665</name>
</gene>
<accession>A0AAJ8LBB1</accession>
<dbReference type="GeneID" id="96955771"/>
<feature type="domain" description="SAC" evidence="2">
    <location>
        <begin position="192"/>
        <end position="459"/>
    </location>
</feature>
<proteinExistence type="predicted"/>
<reference evidence="3" key="2">
    <citation type="submission" date="2024-02" db="EMBL/GenBank/DDBJ databases">
        <title>Comparative genomics of Cryptococcus and Kwoniella reveals pathogenesis evolution and contrasting modes of karyotype evolution via chromosome fusion or intercentromeric recombination.</title>
        <authorList>
            <person name="Coelho M.A."/>
            <person name="David-Palma M."/>
            <person name="Shea T."/>
            <person name="Bowers K."/>
            <person name="McGinley-Smith S."/>
            <person name="Mohammad A.W."/>
            <person name="Gnirke A."/>
            <person name="Yurkov A.M."/>
            <person name="Nowrousian M."/>
            <person name="Sun S."/>
            <person name="Cuomo C.A."/>
            <person name="Heitman J."/>
        </authorList>
    </citation>
    <scope>NUCLEOTIDE SEQUENCE</scope>
    <source>
        <strain evidence="3">CBS 10737</strain>
    </source>
</reference>
<reference evidence="3" key="1">
    <citation type="submission" date="2013-07" db="EMBL/GenBank/DDBJ databases">
        <authorList>
            <consortium name="The Broad Institute Genome Sequencing Platform"/>
            <person name="Cuomo C."/>
            <person name="Litvintseva A."/>
            <person name="Chen Y."/>
            <person name="Heitman J."/>
            <person name="Sun S."/>
            <person name="Springer D."/>
            <person name="Dromer F."/>
            <person name="Young S.K."/>
            <person name="Zeng Q."/>
            <person name="Gargeya S."/>
            <person name="Fitzgerald M."/>
            <person name="Abouelleil A."/>
            <person name="Alvarado L."/>
            <person name="Berlin A.M."/>
            <person name="Chapman S.B."/>
            <person name="Dewar J."/>
            <person name="Goldberg J."/>
            <person name="Griggs A."/>
            <person name="Gujja S."/>
            <person name="Hansen M."/>
            <person name="Howarth C."/>
            <person name="Imamovic A."/>
            <person name="Larimer J."/>
            <person name="McCowan C."/>
            <person name="Murphy C."/>
            <person name="Pearson M."/>
            <person name="Priest M."/>
            <person name="Roberts A."/>
            <person name="Saif S."/>
            <person name="Shea T."/>
            <person name="Sykes S."/>
            <person name="Wortman J."/>
            <person name="Nusbaum C."/>
            <person name="Birren B."/>
        </authorList>
    </citation>
    <scope>NUCLEOTIDE SEQUENCE</scope>
    <source>
        <strain evidence="3">CBS 10737</strain>
    </source>
</reference>
<keyword evidence="4" id="KW-1185">Reference proteome</keyword>
<dbReference type="GO" id="GO:0043812">
    <property type="term" value="F:phosphatidylinositol-4-phosphate phosphatase activity"/>
    <property type="evidence" value="ECO:0007669"/>
    <property type="project" value="TreeGrafter"/>
</dbReference>
<sequence length="459" mass="52172">MSTLPPRFTVPPTPPRIHRQIKLSVVEDGVALSPENGEGVLVRWGVKGKVERFDCEPGEVILGGVLGIVRLWDEDIHAIPLSHELAIKAQKRLLDIQISREPKTKSRWSLTLPLRSTAIDKDQSDDSSSDEEAPEADETPLPSKTREWTKFMPKLRKKQLNDSKSSEPLPNDPPQREELEAKIVRQIIREFSNGFFFSYDFDLTHSIQQKRKTLAKRTASHTALHELIPKDGSLFPSSPTTTLPRNSIYEDELVEPDIQVPLWRRTDRRFFWNENLMKDFIDLGLHAYVIPMMQGWVQSSSFTIPIPPNPLEPTRSLGAVPVDLVVISRRSRDRAGLRYQRRGIDDEGHVANMVETEMIVRAKVCPTIIDNSLCFKVEGKSSLFSFIQVRGSIPLRWSQSPYSMKPPPVLNEPVDQSYAVANLHFNDLTARYGPIEGKEAVVTNGYRELVESLERKDVK</sequence>
<feature type="region of interest" description="Disordered" evidence="1">
    <location>
        <begin position="119"/>
        <end position="177"/>
    </location>
</feature>
<dbReference type="GO" id="GO:0046856">
    <property type="term" value="P:phosphatidylinositol dephosphorylation"/>
    <property type="evidence" value="ECO:0007669"/>
    <property type="project" value="TreeGrafter"/>
</dbReference>
<evidence type="ECO:0000259" key="2">
    <source>
        <dbReference type="PROSITE" id="PS50275"/>
    </source>
</evidence>
<dbReference type="InterPro" id="IPR002013">
    <property type="entry name" value="SAC_dom"/>
</dbReference>
<dbReference type="PANTHER" id="PTHR45662:SF7">
    <property type="entry name" value="SACI DOMAIN PROTEIN (AFU_ORTHOLOGUE AFUA_1G15890)"/>
    <property type="match status" value="1"/>
</dbReference>
<name>A0AAJ8LBB1_9TREE</name>
<evidence type="ECO:0000256" key="1">
    <source>
        <dbReference type="SAM" id="MobiDB-lite"/>
    </source>
</evidence>
<dbReference type="EMBL" id="CP144527">
    <property type="protein sequence ID" value="WWC72701.1"/>
    <property type="molecule type" value="Genomic_DNA"/>
</dbReference>
<dbReference type="GO" id="GO:0005783">
    <property type="term" value="C:endoplasmic reticulum"/>
    <property type="evidence" value="ECO:0007669"/>
    <property type="project" value="TreeGrafter"/>
</dbReference>
<dbReference type="PANTHER" id="PTHR45662">
    <property type="entry name" value="PHOSPHATIDYLINOSITIDE PHOSPHATASE SAC1"/>
    <property type="match status" value="1"/>
</dbReference>
<evidence type="ECO:0000313" key="3">
    <source>
        <dbReference type="EMBL" id="WWC72701.1"/>
    </source>
</evidence>
<dbReference type="Pfam" id="PF02383">
    <property type="entry name" value="Syja_N"/>
    <property type="match status" value="1"/>
</dbReference>